<feature type="transmembrane region" description="Helical" evidence="1">
    <location>
        <begin position="54"/>
        <end position="75"/>
    </location>
</feature>
<sequence>MSSFANFYEISHFLPILNGSILADLIVLFILYYTPYFESKELKTWYEKYRLSAVIADVLILVIGILITKFIFTFFHLNFNVITFLFVLLFVQVIHDVSFFMFFTSIPRKVNNMLDLFKDYANEVSYKAILGDSFMLVIAFLASYYFTTFNLHSNLLILIGLVYLIPYIIYTK</sequence>
<feature type="transmembrane region" description="Helical" evidence="1">
    <location>
        <begin position="81"/>
        <end position="103"/>
    </location>
</feature>
<dbReference type="AlphaFoldDB" id="A0A6C0F7J8"/>
<accession>A0A6C0F7J8</accession>
<keyword evidence="1" id="KW-0812">Transmembrane</keyword>
<keyword evidence="1" id="KW-1133">Transmembrane helix</keyword>
<keyword evidence="1" id="KW-0472">Membrane</keyword>
<evidence type="ECO:0000256" key="1">
    <source>
        <dbReference type="SAM" id="Phobius"/>
    </source>
</evidence>
<name>A0A6C0F7J8_9ZZZZ</name>
<evidence type="ECO:0000313" key="2">
    <source>
        <dbReference type="EMBL" id="QHT37797.1"/>
    </source>
</evidence>
<feature type="transmembrane region" description="Helical" evidence="1">
    <location>
        <begin position="12"/>
        <end position="33"/>
    </location>
</feature>
<reference evidence="2" key="1">
    <citation type="journal article" date="2020" name="Nature">
        <title>Giant virus diversity and host interactions through global metagenomics.</title>
        <authorList>
            <person name="Schulz F."/>
            <person name="Roux S."/>
            <person name="Paez-Espino D."/>
            <person name="Jungbluth S."/>
            <person name="Walsh D.A."/>
            <person name="Denef V.J."/>
            <person name="McMahon K.D."/>
            <person name="Konstantinidis K.T."/>
            <person name="Eloe-Fadrosh E.A."/>
            <person name="Kyrpides N.C."/>
            <person name="Woyke T."/>
        </authorList>
    </citation>
    <scope>NUCLEOTIDE SEQUENCE</scope>
    <source>
        <strain evidence="2">GVMAG-S-ERX556049-19</strain>
    </source>
</reference>
<protein>
    <submittedName>
        <fullName evidence="2">Uncharacterized protein</fullName>
    </submittedName>
</protein>
<proteinExistence type="predicted"/>
<feature type="transmembrane region" description="Helical" evidence="1">
    <location>
        <begin position="151"/>
        <end position="170"/>
    </location>
</feature>
<feature type="transmembrane region" description="Helical" evidence="1">
    <location>
        <begin position="124"/>
        <end position="145"/>
    </location>
</feature>
<dbReference type="EMBL" id="MN738821">
    <property type="protein sequence ID" value="QHT37797.1"/>
    <property type="molecule type" value="Genomic_DNA"/>
</dbReference>
<organism evidence="2">
    <name type="scientific">viral metagenome</name>
    <dbReference type="NCBI Taxonomy" id="1070528"/>
    <lineage>
        <taxon>unclassified sequences</taxon>
        <taxon>metagenomes</taxon>
        <taxon>organismal metagenomes</taxon>
    </lineage>
</organism>